<dbReference type="EMBL" id="SZNQ01000001">
    <property type="protein sequence ID" value="TKT00759.1"/>
    <property type="molecule type" value="Genomic_DNA"/>
</dbReference>
<dbReference type="RefSeq" id="WP_137306832.1">
    <property type="nucleotide sequence ID" value="NZ_SZNQ01000001.1"/>
</dbReference>
<dbReference type="InterPro" id="IPR025850">
    <property type="entry name" value="SUKH-3"/>
</dbReference>
<organism evidence="1 2">
    <name type="scientific">Streptomyces lasalocidi</name>
    <name type="common">Streptomyces lasaliensis</name>
    <dbReference type="NCBI Taxonomy" id="324833"/>
    <lineage>
        <taxon>Bacteria</taxon>
        <taxon>Bacillati</taxon>
        <taxon>Actinomycetota</taxon>
        <taxon>Actinomycetes</taxon>
        <taxon>Kitasatosporales</taxon>
        <taxon>Streptomycetaceae</taxon>
        <taxon>Streptomyces</taxon>
    </lineage>
</organism>
<evidence type="ECO:0008006" key="3">
    <source>
        <dbReference type="Google" id="ProtNLM"/>
    </source>
</evidence>
<accession>A0A4U5WFU5</accession>
<gene>
    <name evidence="1" type="ORF">E4U91_11925</name>
</gene>
<dbReference type="AlphaFoldDB" id="A0A4U5WFU5"/>
<dbReference type="OrthoDB" id="3351204at2"/>
<evidence type="ECO:0000313" key="2">
    <source>
        <dbReference type="Proteomes" id="UP000305929"/>
    </source>
</evidence>
<sequence>MSGGPADPVSGLKPETAAALRLAGWHPGRRIDVSSDARALEELGYVPSPPATEFLAAFGGLRIVPSREDGPNFVNGEPLLVDAVGVGRRHQDEAAVIASVLGGSWFPIGWWLSYSHVFMGQDGAMAAYANGLIWSLGQTTREALDLMVSADRPLVCVHAPEGVKPWPRPGAGSPVDTTDAS</sequence>
<comment type="caution">
    <text evidence="1">The sequence shown here is derived from an EMBL/GenBank/DDBJ whole genome shotgun (WGS) entry which is preliminary data.</text>
</comment>
<evidence type="ECO:0000313" key="1">
    <source>
        <dbReference type="EMBL" id="TKT00759.1"/>
    </source>
</evidence>
<reference evidence="1 2" key="1">
    <citation type="submission" date="2019-04" db="EMBL/GenBank/DDBJ databases">
        <title>Streptomyces lasaliensis sp. nov., an Actinomycete isolated from soil which produces the polyether antibiotic lasalocid.</title>
        <authorList>
            <person name="Erwin G."/>
            <person name="Haber C."/>
        </authorList>
    </citation>
    <scope>NUCLEOTIDE SEQUENCE [LARGE SCALE GENOMIC DNA]</scope>
    <source>
        <strain evidence="1 2">X-537</strain>
    </source>
</reference>
<dbReference type="Pfam" id="PF14433">
    <property type="entry name" value="SUKH-3"/>
    <property type="match status" value="1"/>
</dbReference>
<keyword evidence="2" id="KW-1185">Reference proteome</keyword>
<proteinExistence type="predicted"/>
<dbReference type="Proteomes" id="UP000305929">
    <property type="component" value="Unassembled WGS sequence"/>
</dbReference>
<name>A0A4U5WFU5_STRLS</name>
<protein>
    <recommendedName>
        <fullName evidence="3">SUKH-3 domain containing protein</fullName>
    </recommendedName>
</protein>